<evidence type="ECO:0000256" key="2">
    <source>
        <dbReference type="SAM" id="SignalP"/>
    </source>
</evidence>
<feature type="signal peptide" evidence="2">
    <location>
        <begin position="1"/>
        <end position="21"/>
    </location>
</feature>
<dbReference type="Proteomes" id="UP001448207">
    <property type="component" value="Unassembled WGS sequence"/>
</dbReference>
<sequence length="477" mass="52451">MALLLIRAVAHVYMALSVVRPLQTMEISSQFFQLISTEYRTVGLARSKRKLASQAWRHTGLFCLLSARFSVLIFLLFARAILEEVKYYRISTQSSLPVSKTPQKPTNELPTTPTTSTTSNTTIKSMPAHTPTPTPTPTFNIVPEHKELPEKSKPKSDQTMIKEIICLPKKAPIKPSWPTGAKQTSAPPTPPAEKEEDIECESLIVSDSNNITFSHIKSTNIHQSDDIELSQRYAPTPPPQSIEEPKVASSKNEINDTTVAQLSAPTDLSLFPVSEETEEELFTEDRIVSIEPTKSPTMVYPTHEPTMAVPKKLISPSQQPSQSASSSPLPLPLPLPNFSLSTPVPVQSPAYSSEPNMPRVSPPTTETVTNRPPVEHRHSHSSTSFDSQPSTKSGKSIKSRLQTALQKASRVAAKDISPTNVEPSKSKSSVTRAASKSSKRFSNLADIPIPTSKPSTETKDTPKKSGNRFTKIFRKKK</sequence>
<organism evidence="3 4">
    <name type="scientific">Phycomyces blakesleeanus</name>
    <dbReference type="NCBI Taxonomy" id="4837"/>
    <lineage>
        <taxon>Eukaryota</taxon>
        <taxon>Fungi</taxon>
        <taxon>Fungi incertae sedis</taxon>
        <taxon>Mucoromycota</taxon>
        <taxon>Mucoromycotina</taxon>
        <taxon>Mucoromycetes</taxon>
        <taxon>Mucorales</taxon>
        <taxon>Phycomycetaceae</taxon>
        <taxon>Phycomyces</taxon>
    </lineage>
</organism>
<dbReference type="EMBL" id="JBCLYO010000020">
    <property type="protein sequence ID" value="KAL0080274.1"/>
    <property type="molecule type" value="Genomic_DNA"/>
</dbReference>
<evidence type="ECO:0000256" key="1">
    <source>
        <dbReference type="SAM" id="MobiDB-lite"/>
    </source>
</evidence>
<feature type="chain" id="PRO_5047011397" evidence="2">
    <location>
        <begin position="22"/>
        <end position="477"/>
    </location>
</feature>
<evidence type="ECO:0000313" key="3">
    <source>
        <dbReference type="EMBL" id="KAL0080274.1"/>
    </source>
</evidence>
<comment type="caution">
    <text evidence="3">The sequence shown here is derived from an EMBL/GenBank/DDBJ whole genome shotgun (WGS) entry which is preliminary data.</text>
</comment>
<feature type="compositionally biased region" description="Low complexity" evidence="1">
    <location>
        <begin position="313"/>
        <end position="328"/>
    </location>
</feature>
<feature type="compositionally biased region" description="Polar residues" evidence="1">
    <location>
        <begin position="417"/>
        <end position="436"/>
    </location>
</feature>
<feature type="region of interest" description="Disordered" evidence="1">
    <location>
        <begin position="96"/>
        <end position="141"/>
    </location>
</feature>
<accession>A0ABR3AQI8</accession>
<feature type="compositionally biased region" description="Polar residues" evidence="1">
    <location>
        <begin position="381"/>
        <end position="406"/>
    </location>
</feature>
<gene>
    <name evidence="3" type="ORF">J3Q64DRAFT_1759265</name>
</gene>
<protein>
    <submittedName>
        <fullName evidence="3">Uncharacterized protein</fullName>
    </submittedName>
</protein>
<reference evidence="3 4" key="1">
    <citation type="submission" date="2024-04" db="EMBL/GenBank/DDBJ databases">
        <title>Symmetric and asymmetric DNA N6-adenine methylation regulates different biological responses in Mucorales.</title>
        <authorList>
            <consortium name="Lawrence Berkeley National Laboratory"/>
            <person name="Lax C."/>
            <person name="Mondo S.J."/>
            <person name="Osorio-Concepcion M."/>
            <person name="Muszewska A."/>
            <person name="Corrochano-Luque M."/>
            <person name="Gutierrez G."/>
            <person name="Riley R."/>
            <person name="Lipzen A."/>
            <person name="Guo J."/>
            <person name="Hundley H."/>
            <person name="Amirebrahimi M."/>
            <person name="Ng V."/>
            <person name="Lorenzo-Gutierrez D."/>
            <person name="Binder U."/>
            <person name="Yang J."/>
            <person name="Song Y."/>
            <person name="Canovas D."/>
            <person name="Navarro E."/>
            <person name="Freitag M."/>
            <person name="Gabaldon T."/>
            <person name="Grigoriev I.V."/>
            <person name="Corrochano L.M."/>
            <person name="Nicolas F.E."/>
            <person name="Garre V."/>
        </authorList>
    </citation>
    <scope>NUCLEOTIDE SEQUENCE [LARGE SCALE GENOMIC DNA]</scope>
    <source>
        <strain evidence="3 4">L51</strain>
    </source>
</reference>
<feature type="region of interest" description="Disordered" evidence="1">
    <location>
        <begin position="313"/>
        <end position="477"/>
    </location>
</feature>
<proteinExistence type="predicted"/>
<name>A0ABR3AQI8_PHYBL</name>
<keyword evidence="4" id="KW-1185">Reference proteome</keyword>
<feature type="region of interest" description="Disordered" evidence="1">
    <location>
        <begin position="223"/>
        <end position="251"/>
    </location>
</feature>
<keyword evidence="2" id="KW-0732">Signal</keyword>
<evidence type="ECO:0000313" key="4">
    <source>
        <dbReference type="Proteomes" id="UP001448207"/>
    </source>
</evidence>
<feature type="compositionally biased region" description="Low complexity" evidence="1">
    <location>
        <begin position="105"/>
        <end position="122"/>
    </location>
</feature>